<evidence type="ECO:0000313" key="2">
    <source>
        <dbReference type="WBParaSite" id="Hba_13355"/>
    </source>
</evidence>
<name>A0A1I7X7I4_HETBA</name>
<reference evidence="2" key="1">
    <citation type="submission" date="2016-11" db="UniProtKB">
        <authorList>
            <consortium name="WormBaseParasite"/>
        </authorList>
    </citation>
    <scope>IDENTIFICATION</scope>
</reference>
<accession>A0A1I7X7I4</accession>
<dbReference type="WBParaSite" id="Hba_13355">
    <property type="protein sequence ID" value="Hba_13355"/>
    <property type="gene ID" value="Hba_13355"/>
</dbReference>
<keyword evidence="1" id="KW-1185">Reference proteome</keyword>
<dbReference type="AlphaFoldDB" id="A0A1I7X7I4"/>
<proteinExistence type="predicted"/>
<organism evidence="1 2">
    <name type="scientific">Heterorhabditis bacteriophora</name>
    <name type="common">Entomopathogenic nematode worm</name>
    <dbReference type="NCBI Taxonomy" id="37862"/>
    <lineage>
        <taxon>Eukaryota</taxon>
        <taxon>Metazoa</taxon>
        <taxon>Ecdysozoa</taxon>
        <taxon>Nematoda</taxon>
        <taxon>Chromadorea</taxon>
        <taxon>Rhabditida</taxon>
        <taxon>Rhabditina</taxon>
        <taxon>Rhabditomorpha</taxon>
        <taxon>Strongyloidea</taxon>
        <taxon>Heterorhabditidae</taxon>
        <taxon>Heterorhabditis</taxon>
    </lineage>
</organism>
<sequence>MTELLNQQRDINVGIKQLLDILGNKGADGLNCNLLYLVRPAVMSVTKATTFSYTLNSIKFPCHATPSDFVRTMAVVTNLCDDAPFNFGWTKTEASGAPTLTRSNAQSTSTRKKNVPKAIISNQECNHYEARLYYGISSKRVLLPHFFGGYALHNALHHLGYDADETIGNMLLYGIISRRNSRGLEIFFRQGNYSVVYPDAIVVQWAAVAVRYVI</sequence>
<dbReference type="Proteomes" id="UP000095283">
    <property type="component" value="Unplaced"/>
</dbReference>
<evidence type="ECO:0000313" key="1">
    <source>
        <dbReference type="Proteomes" id="UP000095283"/>
    </source>
</evidence>
<protein>
    <submittedName>
        <fullName evidence="2">DEP domain-containing protein</fullName>
    </submittedName>
</protein>